<dbReference type="SUPFAM" id="SSF52788">
    <property type="entry name" value="Phosphotyrosine protein phosphatases I"/>
    <property type="match status" value="1"/>
</dbReference>
<organism evidence="6 7">
    <name type="scientific">Allohahella marinimesophila</name>
    <dbReference type="NCBI Taxonomy" id="1054972"/>
    <lineage>
        <taxon>Bacteria</taxon>
        <taxon>Pseudomonadati</taxon>
        <taxon>Pseudomonadota</taxon>
        <taxon>Gammaproteobacteria</taxon>
        <taxon>Oceanospirillales</taxon>
        <taxon>Hahellaceae</taxon>
        <taxon>Allohahella</taxon>
    </lineage>
</organism>
<dbReference type="Gene3D" id="3.40.50.2300">
    <property type="match status" value="1"/>
</dbReference>
<dbReference type="EC" id="3.1.3.48" evidence="2"/>
<dbReference type="EMBL" id="BAABBO010000022">
    <property type="protein sequence ID" value="GAA3978399.1"/>
    <property type="molecule type" value="Genomic_DNA"/>
</dbReference>
<keyword evidence="3" id="KW-0378">Hydrolase</keyword>
<feature type="domain" description="Phosphotyrosine protein phosphatase I" evidence="5">
    <location>
        <begin position="2"/>
        <end position="151"/>
    </location>
</feature>
<dbReference type="PANTHER" id="PTHR11717">
    <property type="entry name" value="LOW MOLECULAR WEIGHT PROTEIN TYROSINE PHOSPHATASE"/>
    <property type="match status" value="1"/>
</dbReference>
<dbReference type="InterPro" id="IPR023485">
    <property type="entry name" value="Ptyr_pPase"/>
</dbReference>
<comment type="caution">
    <text evidence="6">The sequence shown here is derived from an EMBL/GenBank/DDBJ whole genome shotgun (WGS) entry which is preliminary data.</text>
</comment>
<dbReference type="RefSeq" id="WP_344809534.1">
    <property type="nucleotide sequence ID" value="NZ_BAABBO010000022.1"/>
</dbReference>
<dbReference type="InterPro" id="IPR017867">
    <property type="entry name" value="Tyr_phospatase_low_mol_wt"/>
</dbReference>
<keyword evidence="4" id="KW-0904">Protein phosphatase</keyword>
<dbReference type="InterPro" id="IPR050438">
    <property type="entry name" value="LMW_PTPase"/>
</dbReference>
<dbReference type="Proteomes" id="UP001501337">
    <property type="component" value="Unassembled WGS sequence"/>
</dbReference>
<dbReference type="Pfam" id="PF01451">
    <property type="entry name" value="LMWPc"/>
    <property type="match status" value="1"/>
</dbReference>
<dbReference type="SMART" id="SM00226">
    <property type="entry name" value="LMWPc"/>
    <property type="match status" value="1"/>
</dbReference>
<comment type="similarity">
    <text evidence="1">Belongs to the low molecular weight phosphotyrosine protein phosphatase family.</text>
</comment>
<evidence type="ECO:0000313" key="6">
    <source>
        <dbReference type="EMBL" id="GAA3978399.1"/>
    </source>
</evidence>
<evidence type="ECO:0000256" key="3">
    <source>
        <dbReference type="ARBA" id="ARBA00022801"/>
    </source>
</evidence>
<evidence type="ECO:0000313" key="7">
    <source>
        <dbReference type="Proteomes" id="UP001501337"/>
    </source>
</evidence>
<sequence>MMKILFVCLGNICRSPSAEAVFRGLIAEHDLERHYRLDSAGTGDWHVGKAPDPRAVEAAGKRNLDLSSLRARQLAPEDFQAFDAIVVMDNQNFEDVMNLCPSQSLGKISKLSDYARNPDIRAIDDPYYGDDHGFDRMLDSLEDACAGLLERLEVRRNALAERS</sequence>
<dbReference type="PRINTS" id="PR00719">
    <property type="entry name" value="LMWPTPASE"/>
</dbReference>
<evidence type="ECO:0000256" key="4">
    <source>
        <dbReference type="ARBA" id="ARBA00022912"/>
    </source>
</evidence>
<evidence type="ECO:0000256" key="2">
    <source>
        <dbReference type="ARBA" id="ARBA00013064"/>
    </source>
</evidence>
<proteinExistence type="inferred from homology"/>
<gene>
    <name evidence="6" type="ORF">GCM10022278_38810</name>
</gene>
<dbReference type="InterPro" id="IPR036196">
    <property type="entry name" value="Ptyr_pPase_sf"/>
</dbReference>
<evidence type="ECO:0000259" key="5">
    <source>
        <dbReference type="SMART" id="SM00226"/>
    </source>
</evidence>
<reference evidence="7" key="1">
    <citation type="journal article" date="2019" name="Int. J. Syst. Evol. Microbiol.">
        <title>The Global Catalogue of Microorganisms (GCM) 10K type strain sequencing project: providing services to taxonomists for standard genome sequencing and annotation.</title>
        <authorList>
            <consortium name="The Broad Institute Genomics Platform"/>
            <consortium name="The Broad Institute Genome Sequencing Center for Infectious Disease"/>
            <person name="Wu L."/>
            <person name="Ma J."/>
        </authorList>
    </citation>
    <scope>NUCLEOTIDE SEQUENCE [LARGE SCALE GENOMIC DNA]</scope>
    <source>
        <strain evidence="7">JCM 17555</strain>
    </source>
</reference>
<accession>A0ABP7Q9A5</accession>
<keyword evidence="7" id="KW-1185">Reference proteome</keyword>
<evidence type="ECO:0000256" key="1">
    <source>
        <dbReference type="ARBA" id="ARBA00011063"/>
    </source>
</evidence>
<dbReference type="PANTHER" id="PTHR11717:SF7">
    <property type="entry name" value="LOW MOLECULAR WEIGHT PHOSPHOTYROSINE PROTEIN PHOSPHATASE"/>
    <property type="match status" value="1"/>
</dbReference>
<protein>
    <recommendedName>
        <fullName evidence="2">protein-tyrosine-phosphatase</fullName>
        <ecNumber evidence="2">3.1.3.48</ecNumber>
    </recommendedName>
</protein>
<dbReference type="CDD" id="cd16343">
    <property type="entry name" value="LMWPTP"/>
    <property type="match status" value="1"/>
</dbReference>
<name>A0ABP7Q9A5_9GAMM</name>